<reference evidence="8 9" key="1">
    <citation type="submission" date="2019-03" db="EMBL/GenBank/DDBJ databases">
        <title>Genomics of glacier-inhabiting Cryobacterium strains.</title>
        <authorList>
            <person name="Liu Q."/>
            <person name="Xin Y.-H."/>
        </authorList>
    </citation>
    <scope>NUCLEOTIDE SEQUENCE [LARGE SCALE GENOMIC DNA]</scope>
    <source>
        <strain evidence="8 9">TMT1-51</strain>
    </source>
</reference>
<evidence type="ECO:0000256" key="7">
    <source>
        <dbReference type="SAM" id="Phobius"/>
    </source>
</evidence>
<evidence type="ECO:0000256" key="5">
    <source>
        <dbReference type="ARBA" id="ARBA00023136"/>
    </source>
</evidence>
<feature type="transmembrane region" description="Helical" evidence="7">
    <location>
        <begin position="21"/>
        <end position="40"/>
    </location>
</feature>
<organism evidence="8 9">
    <name type="scientific">Cryobacterium cryoconiti</name>
    <dbReference type="NCBI Taxonomy" id="1259239"/>
    <lineage>
        <taxon>Bacteria</taxon>
        <taxon>Bacillati</taxon>
        <taxon>Actinomycetota</taxon>
        <taxon>Actinomycetes</taxon>
        <taxon>Micrococcales</taxon>
        <taxon>Microbacteriaceae</taxon>
        <taxon>Cryobacterium</taxon>
    </lineage>
</organism>
<evidence type="ECO:0000256" key="3">
    <source>
        <dbReference type="ARBA" id="ARBA00022692"/>
    </source>
</evidence>
<feature type="transmembrane region" description="Helical" evidence="7">
    <location>
        <begin position="136"/>
        <end position="154"/>
    </location>
</feature>
<feature type="transmembrane region" description="Helical" evidence="7">
    <location>
        <begin position="160"/>
        <end position="186"/>
    </location>
</feature>
<keyword evidence="3 7" id="KW-0812">Transmembrane</keyword>
<feature type="transmembrane region" description="Helical" evidence="7">
    <location>
        <begin position="291"/>
        <end position="309"/>
    </location>
</feature>
<evidence type="ECO:0000256" key="1">
    <source>
        <dbReference type="ARBA" id="ARBA00004651"/>
    </source>
</evidence>
<dbReference type="RefSeq" id="WP_134425181.1">
    <property type="nucleotide sequence ID" value="NZ_SOHA01000036.1"/>
</dbReference>
<sequence length="353" mass="36251">MTHAIRPLLRRAVHSPGFRRTVRLIVGGGVLVGVGAHVGADPFIDGILSLNGTNIVAALLFAAAATVAAAWRWQLIASRLGIPLRLPTAVGMYYQSQFVNMMLPGGIIGDIRRAVTRVPSGTRLGQAARAVAIERFSGQAVQLALTLMVLAYLGTEIEGFLLPALGIGFGVVIGALAAASAASARVRRALLREAHELRAALGSIRTSLQVAIASVIVIGCHVATFTIATAAVGERVPAGPMLTLALVVLLGASIPVNIGGWGPREGIAGWAFALTGFGASAGVAASTLFGVLAIISIAPGAVVAAVFAARRRGSKHAMPGTPRRTLPRESSATPPTRTASILIPTALDQEETS</sequence>
<dbReference type="Pfam" id="PF03706">
    <property type="entry name" value="LPG_synthase_TM"/>
    <property type="match status" value="1"/>
</dbReference>
<evidence type="ECO:0000256" key="6">
    <source>
        <dbReference type="SAM" id="MobiDB-lite"/>
    </source>
</evidence>
<evidence type="ECO:0000313" key="8">
    <source>
        <dbReference type="EMBL" id="TFD28266.1"/>
    </source>
</evidence>
<keyword evidence="4 7" id="KW-1133">Transmembrane helix</keyword>
<dbReference type="PANTHER" id="PTHR40277">
    <property type="entry name" value="BLL5419 PROTEIN"/>
    <property type="match status" value="1"/>
</dbReference>
<feature type="transmembrane region" description="Helical" evidence="7">
    <location>
        <begin position="207"/>
        <end position="232"/>
    </location>
</feature>
<dbReference type="GO" id="GO:0005886">
    <property type="term" value="C:plasma membrane"/>
    <property type="evidence" value="ECO:0007669"/>
    <property type="project" value="UniProtKB-SubCell"/>
</dbReference>
<protein>
    <submittedName>
        <fullName evidence="8">Flippase-like domain-containing protein</fullName>
    </submittedName>
</protein>
<keyword evidence="2" id="KW-1003">Cell membrane</keyword>
<feature type="transmembrane region" description="Helical" evidence="7">
    <location>
        <begin position="52"/>
        <end position="71"/>
    </location>
</feature>
<evidence type="ECO:0000313" key="9">
    <source>
        <dbReference type="Proteomes" id="UP000297472"/>
    </source>
</evidence>
<dbReference type="PANTHER" id="PTHR40277:SF1">
    <property type="entry name" value="BLL5419 PROTEIN"/>
    <property type="match status" value="1"/>
</dbReference>
<name>A0A4Y8JYR7_9MICO</name>
<feature type="transmembrane region" description="Helical" evidence="7">
    <location>
        <begin position="238"/>
        <end position="260"/>
    </location>
</feature>
<feature type="compositionally biased region" description="Polar residues" evidence="6">
    <location>
        <begin position="328"/>
        <end position="339"/>
    </location>
</feature>
<evidence type="ECO:0000256" key="2">
    <source>
        <dbReference type="ARBA" id="ARBA00022475"/>
    </source>
</evidence>
<evidence type="ECO:0000256" key="4">
    <source>
        <dbReference type="ARBA" id="ARBA00022989"/>
    </source>
</evidence>
<dbReference type="InterPro" id="IPR022791">
    <property type="entry name" value="L-PG_synthase/AglD"/>
</dbReference>
<keyword evidence="9" id="KW-1185">Reference proteome</keyword>
<gene>
    <name evidence="8" type="ORF">E3T49_12190</name>
</gene>
<feature type="transmembrane region" description="Helical" evidence="7">
    <location>
        <begin position="267"/>
        <end position="285"/>
    </location>
</feature>
<proteinExistence type="predicted"/>
<dbReference type="AlphaFoldDB" id="A0A4Y8JYR7"/>
<dbReference type="OrthoDB" id="4803763at2"/>
<dbReference type="EMBL" id="SOHA01000036">
    <property type="protein sequence ID" value="TFD28266.1"/>
    <property type="molecule type" value="Genomic_DNA"/>
</dbReference>
<keyword evidence="5 7" id="KW-0472">Membrane</keyword>
<comment type="subcellular location">
    <subcellularLocation>
        <location evidence="1">Cell membrane</location>
        <topology evidence="1">Multi-pass membrane protein</topology>
    </subcellularLocation>
</comment>
<dbReference type="Proteomes" id="UP000297472">
    <property type="component" value="Unassembled WGS sequence"/>
</dbReference>
<accession>A0A4Y8JYR7</accession>
<comment type="caution">
    <text evidence="8">The sequence shown here is derived from an EMBL/GenBank/DDBJ whole genome shotgun (WGS) entry which is preliminary data.</text>
</comment>
<feature type="region of interest" description="Disordered" evidence="6">
    <location>
        <begin position="315"/>
        <end position="340"/>
    </location>
</feature>